<dbReference type="Gene3D" id="3.40.50.150">
    <property type="entry name" value="Vaccinia Virus protein VP39"/>
    <property type="match status" value="1"/>
</dbReference>
<evidence type="ECO:0000313" key="3">
    <source>
        <dbReference type="Proteomes" id="UP000601435"/>
    </source>
</evidence>
<organism evidence="2 3">
    <name type="scientific">Symbiodinium necroappetens</name>
    <dbReference type="NCBI Taxonomy" id="1628268"/>
    <lineage>
        <taxon>Eukaryota</taxon>
        <taxon>Sar</taxon>
        <taxon>Alveolata</taxon>
        <taxon>Dinophyceae</taxon>
        <taxon>Suessiales</taxon>
        <taxon>Symbiodiniaceae</taxon>
        <taxon>Symbiodinium</taxon>
    </lineage>
</organism>
<evidence type="ECO:0000256" key="1">
    <source>
        <dbReference type="SAM" id="MobiDB-lite"/>
    </source>
</evidence>
<comment type="caution">
    <text evidence="2">The sequence shown here is derived from an EMBL/GenBank/DDBJ whole genome shotgun (WGS) entry which is preliminary data.</text>
</comment>
<dbReference type="InterPro" id="IPR043502">
    <property type="entry name" value="DNA/RNA_pol_sf"/>
</dbReference>
<dbReference type="SUPFAM" id="SSF56672">
    <property type="entry name" value="DNA/RNA polymerases"/>
    <property type="match status" value="1"/>
</dbReference>
<protein>
    <submittedName>
        <fullName evidence="2">NLRC3 protein</fullName>
    </submittedName>
</protein>
<dbReference type="OrthoDB" id="438737at2759"/>
<evidence type="ECO:0000313" key="2">
    <source>
        <dbReference type="EMBL" id="CAE7556689.1"/>
    </source>
</evidence>
<dbReference type="InterPro" id="IPR052055">
    <property type="entry name" value="Hepadnavirus_pol/RT"/>
</dbReference>
<dbReference type="SUPFAM" id="SSF53335">
    <property type="entry name" value="S-adenosyl-L-methionine-dependent methyltransferases"/>
    <property type="match status" value="1"/>
</dbReference>
<feature type="region of interest" description="Disordered" evidence="1">
    <location>
        <begin position="678"/>
        <end position="712"/>
    </location>
</feature>
<feature type="compositionally biased region" description="Low complexity" evidence="1">
    <location>
        <begin position="679"/>
        <end position="702"/>
    </location>
</feature>
<dbReference type="PANTHER" id="PTHR33050:SF7">
    <property type="entry name" value="RIBONUCLEASE H"/>
    <property type="match status" value="1"/>
</dbReference>
<proteinExistence type="predicted"/>
<sequence>MACSVRSLEFAHRRLSALSVMTGLEKAEIYDRLYEGLRHAIILVHSFSPRSSAAALLPLLDLLTSLQVDSMQPVGTGVLHQQGDSLQDAGSAMDKEIGVILASKDLPCWALVFCLLSERLCRLLARVWLMASAAVLWEALRDRGISEIAPLCVQAGVVSIEDVQGSWQRLLDVGVQRWQLELLLTGPSGHKLLLCQWRADQPPVRKRQRASLSDALRAEEPSERNQALAELEQEVLAKTTVGPCESRLVVWRRICAKWDVPAFPLDDRNVRAVAASLKRGRYRSSEQYFSAAASHQTRRLHMTVPAHIRSIIRDCVRSIRRGLGPSALKDSFDLRCLAPSVMEGSEFQAFSWSVLPAAVDALLVAAYFCMREIEMASASSSHLSFQDGRLSMLLPAHKSSSQGELTCRALCCGCAVRRQEMCPWHAGARHLQRLEILQAGLNQHTLPLFPDDQGKALSKADMIATISGALNDGSGIIFRPGEGAFGRSAEVAALRLQFADFVDRPGRSCGPRPAVSFMGTPGITGAEPGEGQGDSSSEDGSNKALGISSKRGLLKDLGLPSTSPLHLPKIMTVAGDQDHVVDLQEVAPGDLHLAPVGAVADAAGAGSDVRRYLRMRGVTSAGTLAMLAPDESTYRDVVIAPLLAGFGVGADRIELQEADRPIAAAVLLFMRKLAVDSHSASQPTGAPGPAATSATPGSTGAAKDADKVPRTLPPGVWTEQIRKYEAVEIHGRTRVFPQQKLLGAESSLAKLWHQLKVTRDFAPLPLGEIMSRRSFDATGAVNALSKRKLSKELVVDVDRDRLVAEATEDSWEPRSMLAVIDALYALRWAYILLEYGHEFDVCALSDDFIHKARQRPQQLDAFRSYYESATWKLCRELRSGRTFAESVAAVREDLHLFQEADDNRKRQAWDSNQQAWGFFSVERTLENSGPHFIGAGFIIAFLGAGLIIAFQADLLVITAAAPCPDFSRIRSDSSPGRHGPSGNLFVQFATFIRSLLNLLPGRRASLLVENLVMHNPADTQWFRKEMDVEAVLGDAGDYGAIHRPRLWWSWTDWTAVRTYPGGQSELKWKKQGKVAQLVLDVPKDSMQDLQPEGLVFHDKVLKGEVLLPCLTTPAIEEDGREAPRNMKGKIDSITRTRWIQGHRQYAPWFFAETAMLRDKDSKLHLLPIETKEALHHFDRDYSSCPKVAEKDRHRLLGNSWHMGVATEMMRFSLLFGVRSLPGPYATDASDVSELRDLESAQQLASRHPLSMQRKAETSAHVDMQPAVDMWDHWQLSAEAVHPLHQRSTLEPAIELTLQRLLKFPPDRLAEFRRQVLCDIQSRKESLAGQTQAWFESLEPHVQQAYSLPDGGVVQIPLFLELLRGCAYPDVDALAEALSRGFPVLGRIEPSPGWRPRLDDRYDHPITASAFAALNQQYVNEKLRKGRVDDEWEALLTEIIQEVNLGRMSGPYAAPSGWTRQCVPVASHEKFSVCLPAQEDARVAAAFSVVQQGSDGSRKVRRCEDYRRSGHKRHNATIQVSDVPAHDDVDKCVQILLRLNAAGHSSEVWCQDLWAAYRQFPVQVTSHAFALLLTPSGPTLWRHGVLPFGAASSVWCFNRCVDALTFLARSLFMILVIHFVDDIGCPDARHSAASSFTTFAELCEILGMRLKPSKAQAPALRHKLLGVFLEVCVDGIILAPAGDRIQKVLQVIQQSLQDDCLEPAVAQRLTGKLNFISTTLFGQAAAAAMKPLYSRAHDCNSQTASQLNHPLRCALRSLQTLLRNPSPRWIPFEPASQSSAVLYADAFFELGDKSFGLSDEPPENWYSTSFRRYRNGWGFVVRSRSTIRFAHGSVPHDVLALFTSRRAYIYCLEIMGQILAAVTCSDILPAVWVGFCDNMAGRSALVRGYGRDVSINNLLACFWAVAQLLEWQPHFEWVASDLNIADPFSRGDCSIGASRHWHELTSPMDALWPFFKRVATDLEYALEEAPRALLQLEWRFSA</sequence>
<name>A0A812U8J1_9DINO</name>
<dbReference type="EMBL" id="CAJNJA010026235">
    <property type="protein sequence ID" value="CAE7556689.1"/>
    <property type="molecule type" value="Genomic_DNA"/>
</dbReference>
<dbReference type="PANTHER" id="PTHR33050">
    <property type="entry name" value="REVERSE TRANSCRIPTASE DOMAIN-CONTAINING PROTEIN"/>
    <property type="match status" value="1"/>
</dbReference>
<feature type="region of interest" description="Disordered" evidence="1">
    <location>
        <begin position="512"/>
        <end position="545"/>
    </location>
</feature>
<accession>A0A812U8J1</accession>
<reference evidence="2" key="1">
    <citation type="submission" date="2021-02" db="EMBL/GenBank/DDBJ databases">
        <authorList>
            <person name="Dougan E. K."/>
            <person name="Rhodes N."/>
            <person name="Thang M."/>
            <person name="Chan C."/>
        </authorList>
    </citation>
    <scope>NUCLEOTIDE SEQUENCE</scope>
</reference>
<dbReference type="Proteomes" id="UP000601435">
    <property type="component" value="Unassembled WGS sequence"/>
</dbReference>
<keyword evidence="3" id="KW-1185">Reference proteome</keyword>
<dbReference type="InterPro" id="IPR029063">
    <property type="entry name" value="SAM-dependent_MTases_sf"/>
</dbReference>
<gene>
    <name evidence="2" type="primary">NLRC3</name>
    <name evidence="2" type="ORF">SNEC2469_LOCUS16060</name>
</gene>